<keyword evidence="12" id="KW-0378">Hydrolase</keyword>
<dbReference type="OrthoDB" id="527344at2759"/>
<dbReference type="InterPro" id="IPR047151">
    <property type="entry name" value="RNZ2-like"/>
</dbReference>
<dbReference type="GO" id="GO:0046872">
    <property type="term" value="F:metal ion binding"/>
    <property type="evidence" value="ECO:0007669"/>
    <property type="project" value="UniProtKB-KW"/>
</dbReference>
<evidence type="ECO:0000256" key="4">
    <source>
        <dbReference type="ARBA" id="ARBA00004574"/>
    </source>
</evidence>
<feature type="region of interest" description="Disordered" evidence="19">
    <location>
        <begin position="168"/>
        <end position="199"/>
    </location>
</feature>
<comment type="similarity">
    <text evidence="5">Belongs to the RNase Z family.</text>
</comment>
<dbReference type="PANTHER" id="PTHR12553:SF49">
    <property type="entry name" value="ZINC PHOSPHODIESTERASE ELAC PROTEIN 2"/>
    <property type="match status" value="1"/>
</dbReference>
<evidence type="ECO:0000256" key="11">
    <source>
        <dbReference type="ARBA" id="ARBA00022759"/>
    </source>
</evidence>
<dbReference type="Gene3D" id="2.40.50.960">
    <property type="match status" value="1"/>
</dbReference>
<keyword evidence="8" id="KW-0819">tRNA processing</keyword>
<dbReference type="GeneID" id="37010042"/>
<dbReference type="STRING" id="45357.A0A2V1AXG1"/>
<comment type="caution">
    <text evidence="22">The sequence shown here is derived from an EMBL/GenBank/DDBJ whole genome shotgun (WGS) entry which is preliminary data.</text>
</comment>
<proteinExistence type="inferred from homology"/>
<keyword evidence="13" id="KW-0862">Zinc</keyword>
<evidence type="ECO:0000256" key="14">
    <source>
        <dbReference type="ARBA" id="ARBA00022895"/>
    </source>
</evidence>
<evidence type="ECO:0000256" key="8">
    <source>
        <dbReference type="ARBA" id="ARBA00022694"/>
    </source>
</evidence>
<dbReference type="PANTHER" id="PTHR12553">
    <property type="entry name" value="ZINC PHOSPHODIESTERASE ELAC PROTEIN 2"/>
    <property type="match status" value="1"/>
</dbReference>
<evidence type="ECO:0000256" key="19">
    <source>
        <dbReference type="SAM" id="MobiDB-lite"/>
    </source>
</evidence>
<evidence type="ECO:0000256" key="10">
    <source>
        <dbReference type="ARBA" id="ARBA00022723"/>
    </source>
</evidence>
<evidence type="ECO:0000256" key="13">
    <source>
        <dbReference type="ARBA" id="ARBA00022833"/>
    </source>
</evidence>
<evidence type="ECO:0000256" key="17">
    <source>
        <dbReference type="ARBA" id="ARBA00023906"/>
    </source>
</evidence>
<keyword evidence="23" id="KW-1185">Reference proteome</keyword>
<feature type="domain" description="tRNase Z endonuclease" evidence="21">
    <location>
        <begin position="6"/>
        <end position="69"/>
    </location>
</feature>
<dbReference type="GO" id="GO:0042162">
    <property type="term" value="F:telomeric DNA binding"/>
    <property type="evidence" value="ECO:0007669"/>
    <property type="project" value="InterPro"/>
</dbReference>
<name>A0A2V1AXG1_9ASCO</name>
<dbReference type="VEuPathDB" id="FungiDB:CXQ85_004712"/>
<dbReference type="Proteomes" id="UP000244309">
    <property type="component" value="Unassembled WGS sequence"/>
</dbReference>
<dbReference type="Pfam" id="PF13691">
    <property type="entry name" value="Lactamase_B_4"/>
    <property type="match status" value="1"/>
</dbReference>
<evidence type="ECO:0000259" key="21">
    <source>
        <dbReference type="Pfam" id="PF13691"/>
    </source>
</evidence>
<organism evidence="22 23">
    <name type="scientific">Candidozyma haemuli</name>
    <dbReference type="NCBI Taxonomy" id="45357"/>
    <lineage>
        <taxon>Eukaryota</taxon>
        <taxon>Fungi</taxon>
        <taxon>Dikarya</taxon>
        <taxon>Ascomycota</taxon>
        <taxon>Saccharomycotina</taxon>
        <taxon>Pichiomycetes</taxon>
        <taxon>Metschnikowiaceae</taxon>
        <taxon>Candidozyma</taxon>
    </lineage>
</organism>
<evidence type="ECO:0000256" key="1">
    <source>
        <dbReference type="ARBA" id="ARBA00000402"/>
    </source>
</evidence>
<comment type="function">
    <text evidence="18">Component of the telomerase complex involved in telomere replication. Stimulates RNA/DNA heteroduplex unwinding which favors the telomere replication by the telomerase.</text>
</comment>
<protein>
    <recommendedName>
        <fullName evidence="17">Telomere replication protein EST3</fullName>
        <ecNumber evidence="6">3.1.26.11</ecNumber>
    </recommendedName>
</protein>
<gene>
    <name evidence="22" type="ORF">CXQ85_004712</name>
</gene>
<evidence type="ECO:0000256" key="9">
    <source>
        <dbReference type="ARBA" id="ARBA00022722"/>
    </source>
</evidence>
<dbReference type="EMBL" id="PKFO01000006">
    <property type="protein sequence ID" value="PVH22043.1"/>
    <property type="molecule type" value="Genomic_DNA"/>
</dbReference>
<comment type="subcellular location">
    <subcellularLocation>
        <location evidence="4">Chromosome</location>
        <location evidence="4">Telomere</location>
    </subcellularLocation>
    <subcellularLocation>
        <location evidence="3">Nucleus</location>
    </subcellularLocation>
</comment>
<dbReference type="GO" id="GO:0042781">
    <property type="term" value="F:3'-tRNA processing endoribonuclease activity"/>
    <property type="evidence" value="ECO:0007669"/>
    <property type="project" value="UniProtKB-EC"/>
</dbReference>
<comment type="similarity">
    <text evidence="16">Belongs to the EST3 family.</text>
</comment>
<evidence type="ECO:0000256" key="7">
    <source>
        <dbReference type="ARBA" id="ARBA00022454"/>
    </source>
</evidence>
<accession>A0A2V1AXG1</accession>
<keyword evidence="14" id="KW-0779">Telomere</keyword>
<dbReference type="AlphaFoldDB" id="A0A2V1AXG1"/>
<evidence type="ECO:0000256" key="12">
    <source>
        <dbReference type="ARBA" id="ARBA00022801"/>
    </source>
</evidence>
<keyword evidence="11" id="KW-0255">Endonuclease</keyword>
<dbReference type="InterPro" id="IPR019437">
    <property type="entry name" value="TPP1/Est3"/>
</dbReference>
<keyword evidence="15" id="KW-0539">Nucleus</keyword>
<comment type="cofactor">
    <cofactor evidence="2">
        <name>Zn(2+)</name>
        <dbReference type="ChEBI" id="CHEBI:29105"/>
    </cofactor>
</comment>
<dbReference type="GO" id="GO:0005697">
    <property type="term" value="C:telomerase holoenzyme complex"/>
    <property type="evidence" value="ECO:0007669"/>
    <property type="project" value="InterPro"/>
</dbReference>
<keyword evidence="10" id="KW-0479">Metal-binding</keyword>
<sequence>MFTFTTVCHKTSDTQHPLVMLQTREGSRFLFGKVPEGAQRTLNENSMRLGKLKSVFMTGTLEHWSEIGGLPGLFLTTSDATSRGLDVYTNSNKVLSYIVATWRYFVFRKGIELNIAEPQEGQAIGDSAVVLQPVRIQSDEPQKSVSQEVVATFQRQLSKITSLMFPRDVSQVNSDDPDSYKSDPSETEAQTHVSLPDPSETLNVRDQDSLSYIVRMLPVRGKFNPQRAKELGVKPGVDFRSLTQGKRVQTSDGNWVEPDEVLEPPHHFPKTLILDIPNQHYLQNTLSSDKWFQKSDTYGQEDIGLVYHFLGDDIDFSMKEYTDFISKFPPDCKHVICHSKVCDNSLVFLTSTVHHIKLKCFMNDNFSLPYSDTKAPSSNPNVLKLQSLQSFVVSPSKIEVDESNVSSETSASLYQKHIAGTEIDVNFDTLAQKETISLAPVENTTSVKDHAQVFTLGTGSALPSIHRNVLSNLIRVPYVDSNTGEIRFNSIILDGGENTLGTMMRMFGHNNGEQYHHILRELKLIYLSHLHADHHLGLVSIIRAWFEVNKDKDSKLYLLLPWQFDHFLNEWFKLENNFADIDTNRIVYLSNEVFNSRREAEFQQSDIETFEKLYDAGQLNSSIPRKDMGMLPHERVRELYEALNLSKVETVRAIHCYWAYSVSMTFNVSNDETFKISFSGDTRSNPAFYRIGQGTDLLIHEASLDDDLIEEALAKKHTTTTEAVRMAQLMRCPKVLLTHYSTRNSERPTFIRNDQEYQRQCTMLDKYLGDVIENIVTHRVDSDFGFDDMQICYAYDTMSVRYKSFDFQKPFFDKITSLSPYEESERQEKDRLRMMDKRQQKREKRLQYKKMKRFVDYRGEGDVNVKATPLLRILSFCKATKDGRLTAVLHDSYHKILVLFTKESLVKYENIHMERFTFMSVLSIMIIKGAHLRFITIPQLRELFGEVAGLRLENGLGILILEVTDVDSMLKQQIRVAAKDDAALPFIYSDPEYIECFREKPDMSDLKAQMRYLTGDMVSDEEDV</sequence>
<evidence type="ECO:0000256" key="3">
    <source>
        <dbReference type="ARBA" id="ARBA00004123"/>
    </source>
</evidence>
<keyword evidence="7" id="KW-0158">Chromosome</keyword>
<evidence type="ECO:0000256" key="16">
    <source>
        <dbReference type="ARBA" id="ARBA00023777"/>
    </source>
</evidence>
<feature type="domain" description="Shelterin complex subunit TPP1/Est3" evidence="20">
    <location>
        <begin position="864"/>
        <end position="977"/>
    </location>
</feature>
<dbReference type="GO" id="GO:0007004">
    <property type="term" value="P:telomere maintenance via telomerase"/>
    <property type="evidence" value="ECO:0007669"/>
    <property type="project" value="InterPro"/>
</dbReference>
<dbReference type="InterPro" id="IPR036866">
    <property type="entry name" value="RibonucZ/Hydroxyglut_hydro"/>
</dbReference>
<dbReference type="RefSeq" id="XP_025342983.1">
    <property type="nucleotide sequence ID" value="XM_025488321.1"/>
</dbReference>
<dbReference type="Gene3D" id="3.60.15.10">
    <property type="entry name" value="Ribonuclease Z/Hydroxyacylglutathione hydrolase-like"/>
    <property type="match status" value="2"/>
</dbReference>
<reference evidence="22 23" key="1">
    <citation type="submission" date="2017-12" db="EMBL/GenBank/DDBJ databases">
        <title>Genome Sequence of a Multidrug-Resistant Candida haemulonii Isolate from a Patient with Chronic Leg Ulcers in Israel.</title>
        <authorList>
            <person name="Chow N.A."/>
            <person name="Gade L."/>
            <person name="Batra D."/>
            <person name="Rowe L.A."/>
            <person name="Ben-Ami R."/>
            <person name="Loparev V.N."/>
            <person name="Litvintseva A.P."/>
        </authorList>
    </citation>
    <scope>NUCLEOTIDE SEQUENCE [LARGE SCALE GENOMIC DNA]</scope>
    <source>
        <strain evidence="22 23">B11899</strain>
    </source>
</reference>
<dbReference type="SUPFAM" id="SSF56281">
    <property type="entry name" value="Metallo-hydrolase/oxidoreductase"/>
    <property type="match status" value="2"/>
</dbReference>
<keyword evidence="9" id="KW-0540">Nuclease</keyword>
<dbReference type="Pfam" id="PF10341">
    <property type="entry name" value="TPP1"/>
    <property type="match status" value="1"/>
</dbReference>
<evidence type="ECO:0000313" key="22">
    <source>
        <dbReference type="EMBL" id="PVH22043.1"/>
    </source>
</evidence>
<dbReference type="EC" id="3.1.26.11" evidence="6"/>
<dbReference type="GO" id="GO:0000781">
    <property type="term" value="C:chromosome, telomeric region"/>
    <property type="evidence" value="ECO:0007669"/>
    <property type="project" value="UniProtKB-SubCell"/>
</dbReference>
<evidence type="ECO:0000256" key="6">
    <source>
        <dbReference type="ARBA" id="ARBA00012477"/>
    </source>
</evidence>
<dbReference type="GO" id="GO:0005739">
    <property type="term" value="C:mitochondrion"/>
    <property type="evidence" value="ECO:0007669"/>
    <property type="project" value="TreeGrafter"/>
</dbReference>
<evidence type="ECO:0000256" key="18">
    <source>
        <dbReference type="ARBA" id="ARBA00024878"/>
    </source>
</evidence>
<dbReference type="GO" id="GO:1990180">
    <property type="term" value="P:mitochondrial tRNA 3'-end processing"/>
    <property type="evidence" value="ECO:0007669"/>
    <property type="project" value="TreeGrafter"/>
</dbReference>
<evidence type="ECO:0000256" key="2">
    <source>
        <dbReference type="ARBA" id="ARBA00001947"/>
    </source>
</evidence>
<comment type="catalytic activity">
    <reaction evidence="1">
        <text>Endonucleolytic cleavage of RNA, removing extra 3' nucleotides from tRNA precursor, generating 3' termini of tRNAs. A 3'-hydroxy group is left at the tRNA terminus and a 5'-phosphoryl group is left at the trailer molecule.</text>
        <dbReference type="EC" id="3.1.26.11"/>
    </reaction>
</comment>
<evidence type="ECO:0000259" key="20">
    <source>
        <dbReference type="Pfam" id="PF10341"/>
    </source>
</evidence>
<evidence type="ECO:0000313" key="23">
    <source>
        <dbReference type="Proteomes" id="UP000244309"/>
    </source>
</evidence>
<dbReference type="InterPro" id="IPR027794">
    <property type="entry name" value="tRNase_Z_dom"/>
</dbReference>
<dbReference type="CDD" id="cd07718">
    <property type="entry name" value="RNaseZ_ELAC1_ELAC2-C-term-like_MBL-fold"/>
    <property type="match status" value="1"/>
</dbReference>
<evidence type="ECO:0000256" key="15">
    <source>
        <dbReference type="ARBA" id="ARBA00023242"/>
    </source>
</evidence>
<evidence type="ECO:0000256" key="5">
    <source>
        <dbReference type="ARBA" id="ARBA00007823"/>
    </source>
</evidence>